<feature type="domain" description="Myb-like" evidence="6">
    <location>
        <begin position="210"/>
        <end position="261"/>
    </location>
</feature>
<protein>
    <submittedName>
        <fullName evidence="9">Uncharacterized protein</fullName>
    </submittedName>
</protein>
<dbReference type="AlphaFoldDB" id="A0A024GT07"/>
<evidence type="ECO:0000256" key="5">
    <source>
        <dbReference type="SAM" id="MobiDB-lite"/>
    </source>
</evidence>
<dbReference type="SUPFAM" id="SSF46689">
    <property type="entry name" value="Homeodomain-like"/>
    <property type="match status" value="1"/>
</dbReference>
<dbReference type="NCBIfam" id="TIGR01557">
    <property type="entry name" value="myb_SHAQKYF"/>
    <property type="match status" value="1"/>
</dbReference>
<dbReference type="Gene3D" id="1.10.10.60">
    <property type="entry name" value="Homeodomain-like"/>
    <property type="match status" value="1"/>
</dbReference>
<evidence type="ECO:0000256" key="2">
    <source>
        <dbReference type="ARBA" id="ARBA00023125"/>
    </source>
</evidence>
<evidence type="ECO:0000313" key="10">
    <source>
        <dbReference type="Proteomes" id="UP000053237"/>
    </source>
</evidence>
<reference evidence="9 10" key="1">
    <citation type="submission" date="2012-05" db="EMBL/GenBank/DDBJ databases">
        <title>Recombination and specialization in a pathogen metapopulation.</title>
        <authorList>
            <person name="Gardiner A."/>
            <person name="Kemen E."/>
            <person name="Schultz-Larsen T."/>
            <person name="MacLean D."/>
            <person name="Van Oosterhout C."/>
            <person name="Jones J.D.G."/>
        </authorList>
    </citation>
    <scope>NUCLEOTIDE SEQUENCE [LARGE SCALE GENOMIC DNA]</scope>
    <source>
        <strain evidence="9 10">Ac Nc2</strain>
    </source>
</reference>
<evidence type="ECO:0000256" key="4">
    <source>
        <dbReference type="ARBA" id="ARBA00023242"/>
    </source>
</evidence>
<dbReference type="InterPro" id="IPR017930">
    <property type="entry name" value="Myb_dom"/>
</dbReference>
<dbReference type="SMART" id="SM00717">
    <property type="entry name" value="SANT"/>
    <property type="match status" value="1"/>
</dbReference>
<dbReference type="PROSITE" id="PS51294">
    <property type="entry name" value="HTH_MYB"/>
    <property type="match status" value="1"/>
</dbReference>
<dbReference type="PANTHER" id="PTHR12802:SF173">
    <property type="entry name" value="MYB-LIKE PROTEIN K"/>
    <property type="match status" value="1"/>
</dbReference>
<feature type="compositionally biased region" description="Polar residues" evidence="5">
    <location>
        <begin position="1"/>
        <end position="10"/>
    </location>
</feature>
<evidence type="ECO:0000256" key="3">
    <source>
        <dbReference type="ARBA" id="ARBA00023163"/>
    </source>
</evidence>
<dbReference type="PROSITE" id="PS50090">
    <property type="entry name" value="MYB_LIKE"/>
    <property type="match status" value="1"/>
</dbReference>
<name>A0A024GT07_9STRA</name>
<keyword evidence="10" id="KW-1185">Reference proteome</keyword>
<dbReference type="STRING" id="65357.A0A024GT07"/>
<proteinExistence type="predicted"/>
<dbReference type="Proteomes" id="UP000053237">
    <property type="component" value="Unassembled WGS sequence"/>
</dbReference>
<dbReference type="CDD" id="cd00167">
    <property type="entry name" value="SANT"/>
    <property type="match status" value="1"/>
</dbReference>
<gene>
    <name evidence="9" type="ORF">BN9_114000</name>
</gene>
<evidence type="ECO:0000259" key="7">
    <source>
        <dbReference type="PROSITE" id="PS51293"/>
    </source>
</evidence>
<evidence type="ECO:0000259" key="8">
    <source>
        <dbReference type="PROSITE" id="PS51294"/>
    </source>
</evidence>
<dbReference type="PROSITE" id="PS51293">
    <property type="entry name" value="SANT"/>
    <property type="match status" value="1"/>
</dbReference>
<dbReference type="InterPro" id="IPR009057">
    <property type="entry name" value="Homeodomain-like_sf"/>
</dbReference>
<dbReference type="EMBL" id="CAIX01000365">
    <property type="protein sequence ID" value="CCI49914.1"/>
    <property type="molecule type" value="Genomic_DNA"/>
</dbReference>
<dbReference type="PANTHER" id="PTHR12802">
    <property type="entry name" value="SWI/SNF COMPLEX-RELATED"/>
    <property type="match status" value="1"/>
</dbReference>
<keyword evidence="1" id="KW-0805">Transcription regulation</keyword>
<dbReference type="InterPro" id="IPR006447">
    <property type="entry name" value="Myb_dom_plants"/>
</dbReference>
<dbReference type="InterPro" id="IPR001005">
    <property type="entry name" value="SANT/Myb"/>
</dbReference>
<keyword evidence="4" id="KW-0539">Nucleus</keyword>
<feature type="domain" description="SANT" evidence="7">
    <location>
        <begin position="217"/>
        <end position="265"/>
    </location>
</feature>
<feature type="region of interest" description="Disordered" evidence="5">
    <location>
        <begin position="1"/>
        <end position="22"/>
    </location>
</feature>
<dbReference type="GO" id="GO:0003677">
    <property type="term" value="F:DNA binding"/>
    <property type="evidence" value="ECO:0007669"/>
    <property type="project" value="UniProtKB-KW"/>
</dbReference>
<evidence type="ECO:0000256" key="1">
    <source>
        <dbReference type="ARBA" id="ARBA00023015"/>
    </source>
</evidence>
<dbReference type="OrthoDB" id="118550at2759"/>
<feature type="domain" description="HTH myb-type" evidence="8">
    <location>
        <begin position="216"/>
        <end position="265"/>
    </location>
</feature>
<dbReference type="InParanoid" id="A0A024GT07"/>
<feature type="compositionally biased region" description="Basic and acidic residues" evidence="5">
    <location>
        <begin position="12"/>
        <end position="22"/>
    </location>
</feature>
<evidence type="ECO:0000313" key="9">
    <source>
        <dbReference type="EMBL" id="CCI49914.1"/>
    </source>
</evidence>
<keyword evidence="2" id="KW-0238">DNA-binding</keyword>
<keyword evidence="3" id="KW-0804">Transcription</keyword>
<dbReference type="Pfam" id="PF00249">
    <property type="entry name" value="Myb_DNA-binding"/>
    <property type="match status" value="1"/>
</dbReference>
<evidence type="ECO:0000259" key="6">
    <source>
        <dbReference type="PROSITE" id="PS50090"/>
    </source>
</evidence>
<dbReference type="InterPro" id="IPR017884">
    <property type="entry name" value="SANT_dom"/>
</dbReference>
<sequence>MYIPSQSALPHSQREEDFDRIKQTSQSNFPSYAWNRSNWNTLVHVTNERFPRTYDLDDCLESESVPIHSISQPISTYCEFDSMAFSSIPIEHSIETTTAYDSPSNTAAGYGDFNWFQRDPYNHAEHIAESICYEEPMYDDKWVICRLDQDEDIPIQMTEPVTLMSGYMYDDVSSFASDMLSQPHEPVIMQYSNPSNRPFKRYLLRRPTSEKQYAVGRWNPQEHELFLRGLEIFKGPAWGDIAKLIGSRSSTQVRTHAQKFFTKLARSNRTFPHFEGHIDRERQRLAGQGALHRATSANFDFPK</sequence>
<accession>A0A024GT07</accession>
<organism evidence="9 10">
    <name type="scientific">Albugo candida</name>
    <dbReference type="NCBI Taxonomy" id="65357"/>
    <lineage>
        <taxon>Eukaryota</taxon>
        <taxon>Sar</taxon>
        <taxon>Stramenopiles</taxon>
        <taxon>Oomycota</taxon>
        <taxon>Peronosporomycetes</taxon>
        <taxon>Albuginales</taxon>
        <taxon>Albuginaceae</taxon>
        <taxon>Albugo</taxon>
    </lineage>
</organism>
<comment type="caution">
    <text evidence="9">The sequence shown here is derived from an EMBL/GenBank/DDBJ whole genome shotgun (WGS) entry which is preliminary data.</text>
</comment>